<dbReference type="EC" id="1.1.1.3" evidence="4 13"/>
<evidence type="ECO:0000313" key="17">
    <source>
        <dbReference type="Proteomes" id="UP000192418"/>
    </source>
</evidence>
<dbReference type="NCBIfam" id="NF004976">
    <property type="entry name" value="PRK06349.1"/>
    <property type="match status" value="1"/>
</dbReference>
<feature type="domain" description="ACT" evidence="15">
    <location>
        <begin position="355"/>
        <end position="430"/>
    </location>
</feature>
<dbReference type="Gene3D" id="3.30.360.10">
    <property type="entry name" value="Dihydrodipicolinate Reductase, domain 2"/>
    <property type="match status" value="1"/>
</dbReference>
<dbReference type="GO" id="GO:0004412">
    <property type="term" value="F:homoserine dehydrogenase activity"/>
    <property type="evidence" value="ECO:0007669"/>
    <property type="project" value="UniProtKB-EC"/>
</dbReference>
<evidence type="ECO:0000256" key="13">
    <source>
        <dbReference type="RuleBase" id="RU000579"/>
    </source>
</evidence>
<keyword evidence="10 13" id="KW-0486">Methionine biosynthesis</keyword>
<dbReference type="PANTHER" id="PTHR43331">
    <property type="entry name" value="HOMOSERINE DEHYDROGENASE"/>
    <property type="match status" value="1"/>
</dbReference>
<evidence type="ECO:0000256" key="10">
    <source>
        <dbReference type="ARBA" id="ARBA00023167"/>
    </source>
</evidence>
<comment type="pathway">
    <text evidence="2 13">Amino-acid biosynthesis; L-methionine biosynthesis via de novo pathway; L-homoserine from L-aspartate: step 3/3.</text>
</comment>
<feature type="binding site" evidence="12">
    <location>
        <begin position="9"/>
        <end position="16"/>
    </location>
    <ligand>
        <name>NADP(+)</name>
        <dbReference type="ChEBI" id="CHEBI:58349"/>
    </ligand>
</feature>
<sequence length="438" mass="46816">MKDINIGILGCGIVGTGVAKLLMENHELLKSRIGTGLNLKYVADLDTHTPRGITFKEGVFISDAEQVLNDPDIDIVVELIGGKTIAQTFTLKALENKKHVVTANKALIASHGNELVKTATANGVEYAFEASCGGCMPVVKSIRESLVGNRIESFTGILNGTCNYILTKISKEGCPFGDALKEAQAKGYAEADPFLDVEGHDSAHKLAILAALAYGMEINLGDIHVEGISNITPMDIEFAREFGYCIKLLAISKNEDDTVEARVHPAMIPLDNPLAHVDKAMNAITIDGDASGQTMLYGAGAGMMPTASAVLSDIADIARNIISGCGQRVPILSYPGDNIKKIAVKPVSDINTGYYIRLAALDQPGVLSRVSGILAEYGISIKSVHQKGRRANGTVPIVMTTHIAREKDVQDALAKISNLDSIPEKSIIIRIEDKLNDQ</sequence>
<feature type="binding site" evidence="12">
    <location>
        <position position="190"/>
    </location>
    <ligand>
        <name>L-homoserine</name>
        <dbReference type="ChEBI" id="CHEBI:57476"/>
    </ligand>
</feature>
<dbReference type="EMBL" id="FWXY01000023">
    <property type="protein sequence ID" value="SMD03723.1"/>
    <property type="molecule type" value="Genomic_DNA"/>
</dbReference>
<evidence type="ECO:0000256" key="12">
    <source>
        <dbReference type="PIRSR" id="PIRSR000098-2"/>
    </source>
</evidence>
<dbReference type="UniPathway" id="UPA00050">
    <property type="reaction ID" value="UER00063"/>
</dbReference>
<dbReference type="Pfam" id="PF01842">
    <property type="entry name" value="ACT"/>
    <property type="match status" value="1"/>
</dbReference>
<dbReference type="UniPathway" id="UPA00051">
    <property type="reaction ID" value="UER00465"/>
</dbReference>
<name>A0A1W2E1T0_9BACT</name>
<dbReference type="FunFam" id="3.30.70.260:FF:000030">
    <property type="entry name" value="Homoserine dehydrogenase"/>
    <property type="match status" value="1"/>
</dbReference>
<evidence type="ECO:0000256" key="8">
    <source>
        <dbReference type="ARBA" id="ARBA00022857"/>
    </source>
</evidence>
<dbReference type="PROSITE" id="PS01042">
    <property type="entry name" value="HOMOSER_DHGENASE"/>
    <property type="match status" value="1"/>
</dbReference>
<dbReference type="SUPFAM" id="SSF55347">
    <property type="entry name" value="Glyceraldehyde-3-phosphate dehydrogenase-like, C-terminal domain"/>
    <property type="match status" value="1"/>
</dbReference>
<dbReference type="InterPro" id="IPR016204">
    <property type="entry name" value="HDH"/>
</dbReference>
<keyword evidence="7 13" id="KW-0791">Threonine biosynthesis</keyword>
<keyword evidence="6 13" id="KW-0028">Amino-acid biosynthesis</keyword>
<dbReference type="RefSeq" id="WP_084071193.1">
    <property type="nucleotide sequence ID" value="NZ_FWXY01000023.1"/>
</dbReference>
<dbReference type="PROSITE" id="PS51671">
    <property type="entry name" value="ACT"/>
    <property type="match status" value="1"/>
</dbReference>
<dbReference type="SUPFAM" id="SSF51735">
    <property type="entry name" value="NAD(P)-binding Rossmann-fold domains"/>
    <property type="match status" value="1"/>
</dbReference>
<dbReference type="OrthoDB" id="9808167at2"/>
<evidence type="ECO:0000256" key="3">
    <source>
        <dbReference type="ARBA" id="ARBA00006753"/>
    </source>
</evidence>
<dbReference type="InterPro" id="IPR001342">
    <property type="entry name" value="HDH_cat"/>
</dbReference>
<comment type="pathway">
    <text evidence="1 13">Amino-acid biosynthesis; L-threonine biosynthesis; L-threonine from L-aspartate: step 3/5.</text>
</comment>
<dbReference type="CDD" id="cd04881">
    <property type="entry name" value="ACT_HSDH-Hom"/>
    <property type="match status" value="1"/>
</dbReference>
<evidence type="ECO:0000256" key="2">
    <source>
        <dbReference type="ARBA" id="ARBA00005062"/>
    </source>
</evidence>
<evidence type="ECO:0000259" key="15">
    <source>
        <dbReference type="PROSITE" id="PS51671"/>
    </source>
</evidence>
<dbReference type="GO" id="GO:0009088">
    <property type="term" value="P:threonine biosynthetic process"/>
    <property type="evidence" value="ECO:0007669"/>
    <property type="project" value="UniProtKB-UniPathway"/>
</dbReference>
<dbReference type="GO" id="GO:0050661">
    <property type="term" value="F:NADP binding"/>
    <property type="evidence" value="ECO:0007669"/>
    <property type="project" value="InterPro"/>
</dbReference>
<evidence type="ECO:0000256" key="14">
    <source>
        <dbReference type="RuleBase" id="RU004171"/>
    </source>
</evidence>
<keyword evidence="9 13" id="KW-0560">Oxidoreductase</keyword>
<dbReference type="PANTHER" id="PTHR43331:SF1">
    <property type="entry name" value="HOMOSERINE DEHYDROGENASE"/>
    <property type="match status" value="1"/>
</dbReference>
<evidence type="ECO:0000256" key="1">
    <source>
        <dbReference type="ARBA" id="ARBA00005056"/>
    </source>
</evidence>
<organism evidence="16 17">
    <name type="scientific">Desulfocicer vacuolatum DSM 3385</name>
    <dbReference type="NCBI Taxonomy" id="1121400"/>
    <lineage>
        <taxon>Bacteria</taxon>
        <taxon>Pseudomonadati</taxon>
        <taxon>Thermodesulfobacteriota</taxon>
        <taxon>Desulfobacteria</taxon>
        <taxon>Desulfobacterales</taxon>
        <taxon>Desulfobacteraceae</taxon>
        <taxon>Desulfocicer</taxon>
    </lineage>
</organism>
<evidence type="ECO:0000313" key="16">
    <source>
        <dbReference type="EMBL" id="SMD03723.1"/>
    </source>
</evidence>
<dbReference type="FunFam" id="3.30.360.10:FF:000005">
    <property type="entry name" value="Homoserine dehydrogenase"/>
    <property type="match status" value="1"/>
</dbReference>
<dbReference type="Gene3D" id="3.30.70.260">
    <property type="match status" value="1"/>
</dbReference>
<dbReference type="Gene3D" id="3.40.50.720">
    <property type="entry name" value="NAD(P)-binding Rossmann-like Domain"/>
    <property type="match status" value="1"/>
</dbReference>
<feature type="binding site" evidence="12">
    <location>
        <position position="105"/>
    </location>
    <ligand>
        <name>NADPH</name>
        <dbReference type="ChEBI" id="CHEBI:57783"/>
    </ligand>
</feature>
<protein>
    <recommendedName>
        <fullName evidence="5 13">Homoserine dehydrogenase</fullName>
        <ecNumber evidence="4 13">1.1.1.3</ecNumber>
    </recommendedName>
</protein>
<dbReference type="STRING" id="1121400.SAMN02746065_12324"/>
<dbReference type="Pfam" id="PF03447">
    <property type="entry name" value="NAD_binding_3"/>
    <property type="match status" value="1"/>
</dbReference>
<proteinExistence type="inferred from homology"/>
<gene>
    <name evidence="16" type="ORF">SAMN02746065_12324</name>
</gene>
<dbReference type="InterPro" id="IPR002912">
    <property type="entry name" value="ACT_dom"/>
</dbReference>
<evidence type="ECO:0000256" key="5">
    <source>
        <dbReference type="ARBA" id="ARBA00013376"/>
    </source>
</evidence>
<dbReference type="InterPro" id="IPR005106">
    <property type="entry name" value="Asp/hSer_DH_NAD-bd"/>
</dbReference>
<dbReference type="Proteomes" id="UP000192418">
    <property type="component" value="Unassembled WGS sequence"/>
</dbReference>
<dbReference type="Pfam" id="PF00742">
    <property type="entry name" value="Homoserine_dh"/>
    <property type="match status" value="1"/>
</dbReference>
<accession>A0A1W2E1T0</accession>
<dbReference type="PIRSF" id="PIRSF000098">
    <property type="entry name" value="Homoser_dehydrog"/>
    <property type="match status" value="1"/>
</dbReference>
<reference evidence="16 17" key="1">
    <citation type="submission" date="2017-04" db="EMBL/GenBank/DDBJ databases">
        <authorList>
            <person name="Afonso C.L."/>
            <person name="Miller P.J."/>
            <person name="Scott M.A."/>
            <person name="Spackman E."/>
            <person name="Goraichik I."/>
            <person name="Dimitrov K.M."/>
            <person name="Suarez D.L."/>
            <person name="Swayne D.E."/>
        </authorList>
    </citation>
    <scope>NUCLEOTIDE SEQUENCE [LARGE SCALE GENOMIC DNA]</scope>
    <source>
        <strain evidence="16 17">DSM 3385</strain>
    </source>
</reference>
<comment type="similarity">
    <text evidence="3 14">Belongs to the homoserine dehydrogenase family.</text>
</comment>
<evidence type="ECO:0000256" key="6">
    <source>
        <dbReference type="ARBA" id="ARBA00022605"/>
    </source>
</evidence>
<dbReference type="GO" id="GO:0009086">
    <property type="term" value="P:methionine biosynthetic process"/>
    <property type="evidence" value="ECO:0007669"/>
    <property type="project" value="UniProtKB-KW"/>
</dbReference>
<evidence type="ECO:0000256" key="11">
    <source>
        <dbReference type="PIRSR" id="PIRSR000098-1"/>
    </source>
</evidence>
<dbReference type="InterPro" id="IPR019811">
    <property type="entry name" value="HDH_CS"/>
</dbReference>
<keyword evidence="17" id="KW-1185">Reference proteome</keyword>
<evidence type="ECO:0000256" key="9">
    <source>
        <dbReference type="ARBA" id="ARBA00023002"/>
    </source>
</evidence>
<dbReference type="SUPFAM" id="SSF55021">
    <property type="entry name" value="ACT-like"/>
    <property type="match status" value="1"/>
</dbReference>
<dbReference type="InterPro" id="IPR045865">
    <property type="entry name" value="ACT-like_dom_sf"/>
</dbReference>
<evidence type="ECO:0000256" key="7">
    <source>
        <dbReference type="ARBA" id="ARBA00022697"/>
    </source>
</evidence>
<dbReference type="AlphaFoldDB" id="A0A1W2E1T0"/>
<comment type="catalytic activity">
    <reaction evidence="13">
        <text>L-homoserine + NADP(+) = L-aspartate 4-semialdehyde + NADPH + H(+)</text>
        <dbReference type="Rhea" id="RHEA:15761"/>
        <dbReference type="ChEBI" id="CHEBI:15378"/>
        <dbReference type="ChEBI" id="CHEBI:57476"/>
        <dbReference type="ChEBI" id="CHEBI:57783"/>
        <dbReference type="ChEBI" id="CHEBI:58349"/>
        <dbReference type="ChEBI" id="CHEBI:537519"/>
        <dbReference type="EC" id="1.1.1.3"/>
    </reaction>
</comment>
<evidence type="ECO:0000256" key="4">
    <source>
        <dbReference type="ARBA" id="ARBA00013213"/>
    </source>
</evidence>
<dbReference type="InterPro" id="IPR036291">
    <property type="entry name" value="NAD(P)-bd_dom_sf"/>
</dbReference>
<feature type="active site" description="Proton donor" evidence="11">
    <location>
        <position position="205"/>
    </location>
</feature>
<keyword evidence="8 12" id="KW-0521">NADP</keyword>